<evidence type="ECO:0000313" key="6">
    <source>
        <dbReference type="EMBL" id="KAK9839308.1"/>
    </source>
</evidence>
<evidence type="ECO:0000256" key="2">
    <source>
        <dbReference type="ARBA" id="ARBA00022723"/>
    </source>
</evidence>
<sequence length="120" mass="12605">MQVTTLKEVKANGGRQVVDVGGKKVLVAEAEGQVYAVSNKCTHLNISLVGKTPLLQGKVQGKCIVCPAHGTAFDLATGEVQGPWCPNFPELPFVGKGTKARPLPTFESRVDDCGSIEVAA</sequence>
<dbReference type="AlphaFoldDB" id="A0AAW1S0W0"/>
<gene>
    <name evidence="6" type="ORF">WJX81_006893</name>
</gene>
<dbReference type="InterPro" id="IPR036922">
    <property type="entry name" value="Rieske_2Fe-2S_sf"/>
</dbReference>
<evidence type="ECO:0000256" key="1">
    <source>
        <dbReference type="ARBA" id="ARBA00022714"/>
    </source>
</evidence>
<name>A0AAW1S0W0_9CHLO</name>
<dbReference type="PANTHER" id="PTHR21496:SF23">
    <property type="entry name" value="3-PHENYLPROPIONATE_CINNAMIC ACID DIOXYGENASE FERREDOXIN SUBUNIT"/>
    <property type="match status" value="1"/>
</dbReference>
<dbReference type="Gene3D" id="2.102.10.10">
    <property type="entry name" value="Rieske [2Fe-2S] iron-sulphur domain"/>
    <property type="match status" value="1"/>
</dbReference>
<keyword evidence="7" id="KW-1185">Reference proteome</keyword>
<evidence type="ECO:0000256" key="3">
    <source>
        <dbReference type="ARBA" id="ARBA00023004"/>
    </source>
</evidence>
<dbReference type="Proteomes" id="UP001445335">
    <property type="component" value="Unassembled WGS sequence"/>
</dbReference>
<keyword evidence="2" id="KW-0479">Metal-binding</keyword>
<evidence type="ECO:0000256" key="4">
    <source>
        <dbReference type="ARBA" id="ARBA00023014"/>
    </source>
</evidence>
<dbReference type="SUPFAM" id="SSF50022">
    <property type="entry name" value="ISP domain"/>
    <property type="match status" value="1"/>
</dbReference>
<evidence type="ECO:0000313" key="7">
    <source>
        <dbReference type="Proteomes" id="UP001445335"/>
    </source>
</evidence>
<dbReference type="EMBL" id="JALJOU010000017">
    <property type="protein sequence ID" value="KAK9839308.1"/>
    <property type="molecule type" value="Genomic_DNA"/>
</dbReference>
<comment type="caution">
    <text evidence="6">The sequence shown here is derived from an EMBL/GenBank/DDBJ whole genome shotgun (WGS) entry which is preliminary data.</text>
</comment>
<feature type="domain" description="Rieske" evidence="5">
    <location>
        <begin position="1"/>
        <end position="92"/>
    </location>
</feature>
<dbReference type="GO" id="GO:0051537">
    <property type="term" value="F:2 iron, 2 sulfur cluster binding"/>
    <property type="evidence" value="ECO:0007669"/>
    <property type="project" value="UniProtKB-KW"/>
</dbReference>
<dbReference type="GO" id="GO:0046872">
    <property type="term" value="F:metal ion binding"/>
    <property type="evidence" value="ECO:0007669"/>
    <property type="project" value="UniProtKB-KW"/>
</dbReference>
<dbReference type="PANTHER" id="PTHR21496">
    <property type="entry name" value="FERREDOXIN-RELATED"/>
    <property type="match status" value="1"/>
</dbReference>
<dbReference type="CDD" id="cd03467">
    <property type="entry name" value="Rieske"/>
    <property type="match status" value="1"/>
</dbReference>
<accession>A0AAW1S0W0</accession>
<keyword evidence="1" id="KW-0001">2Fe-2S</keyword>
<evidence type="ECO:0000259" key="5">
    <source>
        <dbReference type="PROSITE" id="PS51296"/>
    </source>
</evidence>
<keyword evidence="4" id="KW-0411">Iron-sulfur</keyword>
<dbReference type="Pfam" id="PF00355">
    <property type="entry name" value="Rieske"/>
    <property type="match status" value="1"/>
</dbReference>
<protein>
    <recommendedName>
        <fullName evidence="5">Rieske domain-containing protein</fullName>
    </recommendedName>
</protein>
<keyword evidence="3" id="KW-0408">Iron</keyword>
<dbReference type="InterPro" id="IPR017941">
    <property type="entry name" value="Rieske_2Fe-2S"/>
</dbReference>
<organism evidence="6 7">
    <name type="scientific">Elliptochloris bilobata</name>
    <dbReference type="NCBI Taxonomy" id="381761"/>
    <lineage>
        <taxon>Eukaryota</taxon>
        <taxon>Viridiplantae</taxon>
        <taxon>Chlorophyta</taxon>
        <taxon>core chlorophytes</taxon>
        <taxon>Trebouxiophyceae</taxon>
        <taxon>Trebouxiophyceae incertae sedis</taxon>
        <taxon>Elliptochloris clade</taxon>
        <taxon>Elliptochloris</taxon>
    </lineage>
</organism>
<reference evidence="6 7" key="1">
    <citation type="journal article" date="2024" name="Nat. Commun.">
        <title>Phylogenomics reveals the evolutionary origins of lichenization in chlorophyte algae.</title>
        <authorList>
            <person name="Puginier C."/>
            <person name="Libourel C."/>
            <person name="Otte J."/>
            <person name="Skaloud P."/>
            <person name="Haon M."/>
            <person name="Grisel S."/>
            <person name="Petersen M."/>
            <person name="Berrin J.G."/>
            <person name="Delaux P.M."/>
            <person name="Dal Grande F."/>
            <person name="Keller J."/>
        </authorList>
    </citation>
    <scope>NUCLEOTIDE SEQUENCE [LARGE SCALE GENOMIC DNA]</scope>
    <source>
        <strain evidence="6 7">SAG 245.80</strain>
    </source>
</reference>
<proteinExistence type="predicted"/>
<dbReference type="PROSITE" id="PS51296">
    <property type="entry name" value="RIESKE"/>
    <property type="match status" value="1"/>
</dbReference>